<evidence type="ECO:0000256" key="2">
    <source>
        <dbReference type="ARBA" id="ARBA00022741"/>
    </source>
</evidence>
<accession>A0ABR0T029</accession>
<dbReference type="PROSITE" id="PS00108">
    <property type="entry name" value="PROTEIN_KINASE_ST"/>
    <property type="match status" value="1"/>
</dbReference>
<dbReference type="SMART" id="SM00220">
    <property type="entry name" value="S_TKc"/>
    <property type="match status" value="1"/>
</dbReference>
<evidence type="ECO:0000256" key="1">
    <source>
        <dbReference type="ARBA" id="ARBA00022679"/>
    </source>
</evidence>
<dbReference type="InterPro" id="IPR050339">
    <property type="entry name" value="CC_SR_Kinase"/>
</dbReference>
<protein>
    <submittedName>
        <fullName evidence="10">CBL-interacting kinase 13-like protein</fullName>
    </submittedName>
</protein>
<keyword evidence="3" id="KW-0418">Kinase</keyword>
<evidence type="ECO:0000256" key="3">
    <source>
        <dbReference type="ARBA" id="ARBA00022777"/>
    </source>
</evidence>
<comment type="caution">
    <text evidence="10">The sequence shown here is derived from an EMBL/GenBank/DDBJ whole genome shotgun (WGS) entry which is preliminary data.</text>
</comment>
<proteinExistence type="inferred from homology"/>
<organism evidence="10 11">
    <name type="scientific">Cladobotryum mycophilum</name>
    <dbReference type="NCBI Taxonomy" id="491253"/>
    <lineage>
        <taxon>Eukaryota</taxon>
        <taxon>Fungi</taxon>
        <taxon>Dikarya</taxon>
        <taxon>Ascomycota</taxon>
        <taxon>Pezizomycotina</taxon>
        <taxon>Sordariomycetes</taxon>
        <taxon>Hypocreomycetidae</taxon>
        <taxon>Hypocreales</taxon>
        <taxon>Hypocreaceae</taxon>
        <taxon>Cladobotryum</taxon>
    </lineage>
</organism>
<reference evidence="10 11" key="1">
    <citation type="submission" date="2024-01" db="EMBL/GenBank/DDBJ databases">
        <title>Complete genome of Cladobotryum mycophilum ATHUM6906.</title>
        <authorList>
            <person name="Christinaki A.C."/>
            <person name="Myridakis A.I."/>
            <person name="Kouvelis V.N."/>
        </authorList>
    </citation>
    <scope>NUCLEOTIDE SEQUENCE [LARGE SCALE GENOMIC DNA]</scope>
    <source>
        <strain evidence="10 11">ATHUM6906</strain>
    </source>
</reference>
<dbReference type="InterPro" id="IPR008271">
    <property type="entry name" value="Ser/Thr_kinase_AS"/>
</dbReference>
<sequence length="380" mass="42551">MKGFSAQDAEMIYDEVTSHHQDRTTIITQSFSGITSDMRSREETQETETALGPAIEPQPKTTSLSSIIVPAYNSVPNCWTEADQVQALTQAKSFSPDKYLRGKFLGVGGNSTVLKVLRVVDLEVFAGKRSSTTGQLRREATVLQRYRHDHILRFVDMYQEGQNRDSALLVTELCDAGTLQARINHAPDGIMDHVEILQVILQISSALAFLHSQSVYHSDVKPFNILVRQVSPINVVLADLADLKNEGQSYYPPRGTPSYWPPQIVRFMMHGGKTDDVWALGITLLGMMGQWPRLMNTKEELRRYPTTCFNHIRVLRDLNPKHKLISLLCQMTAYKPSSRASAETCRATAQELLEDLLVGGEEEAGLGIKSPENFAPISFW</sequence>
<dbReference type="SUPFAM" id="SSF56112">
    <property type="entry name" value="Protein kinase-like (PK-like)"/>
    <property type="match status" value="1"/>
</dbReference>
<dbReference type="InterPro" id="IPR017441">
    <property type="entry name" value="Protein_kinase_ATP_BS"/>
</dbReference>
<dbReference type="InterPro" id="IPR000719">
    <property type="entry name" value="Prot_kinase_dom"/>
</dbReference>
<feature type="binding site" evidence="6">
    <location>
        <position position="128"/>
    </location>
    <ligand>
        <name>ATP</name>
        <dbReference type="ChEBI" id="CHEBI:30616"/>
    </ligand>
</feature>
<keyword evidence="7" id="KW-0723">Serine/threonine-protein kinase</keyword>
<keyword evidence="2 6" id="KW-0547">Nucleotide-binding</keyword>
<dbReference type="Pfam" id="PF00069">
    <property type="entry name" value="Pkinase"/>
    <property type="match status" value="1"/>
</dbReference>
<keyword evidence="11" id="KW-1185">Reference proteome</keyword>
<keyword evidence="4 6" id="KW-0067">ATP-binding</keyword>
<evidence type="ECO:0000256" key="4">
    <source>
        <dbReference type="ARBA" id="ARBA00022840"/>
    </source>
</evidence>
<comment type="similarity">
    <text evidence="5">Belongs to the protein kinase superfamily. Ser/Thr protein kinase family. GCN2 subfamily.</text>
</comment>
<evidence type="ECO:0000256" key="8">
    <source>
        <dbReference type="SAM" id="MobiDB-lite"/>
    </source>
</evidence>
<keyword evidence="1" id="KW-0808">Transferase</keyword>
<feature type="domain" description="Protein kinase" evidence="9">
    <location>
        <begin position="99"/>
        <end position="353"/>
    </location>
</feature>
<dbReference type="PANTHER" id="PTHR11042">
    <property type="entry name" value="EUKARYOTIC TRANSLATION INITIATION FACTOR 2-ALPHA KINASE EIF2-ALPHA KINASE -RELATED"/>
    <property type="match status" value="1"/>
</dbReference>
<feature type="region of interest" description="Disordered" evidence="8">
    <location>
        <begin position="35"/>
        <end position="58"/>
    </location>
</feature>
<evidence type="ECO:0000256" key="5">
    <source>
        <dbReference type="ARBA" id="ARBA00037982"/>
    </source>
</evidence>
<gene>
    <name evidence="10" type="ORF">PT974_00160</name>
</gene>
<dbReference type="Proteomes" id="UP001338125">
    <property type="component" value="Unassembled WGS sequence"/>
</dbReference>
<evidence type="ECO:0000256" key="7">
    <source>
        <dbReference type="RuleBase" id="RU000304"/>
    </source>
</evidence>
<evidence type="ECO:0000256" key="6">
    <source>
        <dbReference type="PROSITE-ProRule" id="PRU10141"/>
    </source>
</evidence>
<evidence type="ECO:0000313" key="10">
    <source>
        <dbReference type="EMBL" id="KAK5997799.1"/>
    </source>
</evidence>
<dbReference type="PROSITE" id="PS00107">
    <property type="entry name" value="PROTEIN_KINASE_ATP"/>
    <property type="match status" value="1"/>
</dbReference>
<evidence type="ECO:0000313" key="11">
    <source>
        <dbReference type="Proteomes" id="UP001338125"/>
    </source>
</evidence>
<name>A0ABR0T029_9HYPO</name>
<dbReference type="PROSITE" id="PS50011">
    <property type="entry name" value="PROTEIN_KINASE_DOM"/>
    <property type="match status" value="1"/>
</dbReference>
<evidence type="ECO:0000259" key="9">
    <source>
        <dbReference type="PROSITE" id="PS50011"/>
    </source>
</evidence>
<dbReference type="EMBL" id="JAVFKD010000001">
    <property type="protein sequence ID" value="KAK5997799.1"/>
    <property type="molecule type" value="Genomic_DNA"/>
</dbReference>
<dbReference type="Gene3D" id="1.10.510.10">
    <property type="entry name" value="Transferase(Phosphotransferase) domain 1"/>
    <property type="match status" value="1"/>
</dbReference>
<dbReference type="CDD" id="cd00180">
    <property type="entry name" value="PKc"/>
    <property type="match status" value="1"/>
</dbReference>
<dbReference type="InterPro" id="IPR011009">
    <property type="entry name" value="Kinase-like_dom_sf"/>
</dbReference>